<dbReference type="Proteomes" id="UP000598120">
    <property type="component" value="Unassembled WGS sequence"/>
</dbReference>
<keyword evidence="2" id="KW-0732">Signal</keyword>
<reference evidence="3 4" key="1">
    <citation type="journal article" date="2014" name="Int. J. Syst. Evol. Microbiol.">
        <title>Complete genome sequence of Corynebacterium casei LMG S-19264T (=DSM 44701T), isolated from a smear-ripened cheese.</title>
        <authorList>
            <consortium name="US DOE Joint Genome Institute (JGI-PGF)"/>
            <person name="Walter F."/>
            <person name="Albersmeier A."/>
            <person name="Kalinowski J."/>
            <person name="Ruckert C."/>
        </authorList>
    </citation>
    <scope>NUCLEOTIDE SEQUENCE [LARGE SCALE GENOMIC DNA]</scope>
    <source>
        <strain evidence="3 4">CGMCC 1.15295</strain>
    </source>
</reference>
<evidence type="ECO:0000313" key="4">
    <source>
        <dbReference type="Proteomes" id="UP000598120"/>
    </source>
</evidence>
<keyword evidence="4" id="KW-1185">Reference proteome</keyword>
<evidence type="ECO:0000256" key="2">
    <source>
        <dbReference type="SAM" id="SignalP"/>
    </source>
</evidence>
<keyword evidence="1" id="KW-0175">Coiled coil</keyword>
<evidence type="ECO:0000256" key="1">
    <source>
        <dbReference type="SAM" id="Coils"/>
    </source>
</evidence>
<organism evidence="3 4">
    <name type="scientific">Aquaticitalea lipolytica</name>
    <dbReference type="NCBI Taxonomy" id="1247562"/>
    <lineage>
        <taxon>Bacteria</taxon>
        <taxon>Pseudomonadati</taxon>
        <taxon>Bacteroidota</taxon>
        <taxon>Flavobacteriia</taxon>
        <taxon>Flavobacteriales</taxon>
        <taxon>Flavobacteriaceae</taxon>
        <taxon>Aquaticitalea</taxon>
    </lineage>
</organism>
<protein>
    <submittedName>
        <fullName evidence="3">Uncharacterized protein</fullName>
    </submittedName>
</protein>
<feature type="signal peptide" evidence="2">
    <location>
        <begin position="1"/>
        <end position="21"/>
    </location>
</feature>
<comment type="caution">
    <text evidence="3">The sequence shown here is derived from an EMBL/GenBank/DDBJ whole genome shotgun (WGS) entry which is preliminary data.</text>
</comment>
<dbReference type="EMBL" id="BMIC01000002">
    <property type="protein sequence ID" value="GFZ84303.1"/>
    <property type="molecule type" value="Genomic_DNA"/>
</dbReference>
<sequence length="344" mass="39966">MNFLKPLLTVFILLIAYTTHSQSFKNASEYLDFIATEQESVTKNMWKYTKAIAHSKNDRTINAKRNVLLKTVEKAIAKIENADGYDGEDYKKQVLTYMRLNESLLNQDYAKIIDMKEVAEQSYDAMEAYVLARELADQKMEDAYNEYDTNFRLFAAKHNISIVESETDLGNKMKISNQVFNHYNELYLIYFKVSINEMYLIDALSKNDVGAIQQNANALSQTAKEGLEILKTVELYKNDKSIAEVTKDAFEFFIDEADNQVPQLTEFLILNEDFETIRNTLEKTPERKRTKEQIDTYNKKVKDINKAVDNYNKVNTKLNKDRQNIINKLNTTNENFLAKHIPND</sequence>
<accession>A0A8J2XGJ9</accession>
<gene>
    <name evidence="3" type="ORF">GCM10011531_13680</name>
</gene>
<feature type="coiled-coil region" evidence="1">
    <location>
        <begin position="287"/>
        <end position="335"/>
    </location>
</feature>
<dbReference type="RefSeq" id="WP_188605615.1">
    <property type="nucleotide sequence ID" value="NZ_BMIC01000002.1"/>
</dbReference>
<dbReference type="AlphaFoldDB" id="A0A8J2XGJ9"/>
<feature type="chain" id="PRO_5035207401" evidence="2">
    <location>
        <begin position="22"/>
        <end position="344"/>
    </location>
</feature>
<evidence type="ECO:0000313" key="3">
    <source>
        <dbReference type="EMBL" id="GFZ84303.1"/>
    </source>
</evidence>
<name>A0A8J2XGJ9_9FLAO</name>
<proteinExistence type="predicted"/>